<reference evidence="1 2" key="1">
    <citation type="submission" date="2021-03" db="EMBL/GenBank/DDBJ databases">
        <title>novel species isolated from a fishpond in China.</title>
        <authorList>
            <person name="Lu H."/>
            <person name="Cai Z."/>
        </authorList>
    </citation>
    <scope>NUCLEOTIDE SEQUENCE [LARGE SCALE GENOMIC DNA]</scope>
    <source>
        <strain evidence="1 2">Y57</strain>
    </source>
</reference>
<comment type="caution">
    <text evidence="1">The sequence shown here is derived from an EMBL/GenBank/DDBJ whole genome shotgun (WGS) entry which is preliminary data.</text>
</comment>
<dbReference type="EMBL" id="JAFKCS010000036">
    <property type="protein sequence ID" value="MBN7822227.1"/>
    <property type="molecule type" value="Genomic_DNA"/>
</dbReference>
<dbReference type="Gene3D" id="1.10.260.40">
    <property type="entry name" value="lambda repressor-like DNA-binding domains"/>
    <property type="match status" value="1"/>
</dbReference>
<dbReference type="SUPFAM" id="SSF47413">
    <property type="entry name" value="lambda repressor-like DNA-binding domains"/>
    <property type="match status" value="1"/>
</dbReference>
<proteinExistence type="predicted"/>
<name>A0ABS3CYM4_9ALTE</name>
<accession>A0ABS3CYM4</accession>
<gene>
    <name evidence="1" type="ORF">J0A65_20345</name>
</gene>
<sequence>MKKSEVLAHFKGVSKVAAALGISPGAVSQWPEDVPVLRQLQIQALTGGQLRASADAQKFAQPAA</sequence>
<evidence type="ECO:0000313" key="1">
    <source>
        <dbReference type="EMBL" id="MBN7822227.1"/>
    </source>
</evidence>
<protein>
    <submittedName>
        <fullName evidence="1">Cro/Cl family transcriptional regulator</fullName>
    </submittedName>
</protein>
<organism evidence="1 2">
    <name type="scientific">Bowmanella yangjiangensis</name>
    <dbReference type="NCBI Taxonomy" id="2811230"/>
    <lineage>
        <taxon>Bacteria</taxon>
        <taxon>Pseudomonadati</taxon>
        <taxon>Pseudomonadota</taxon>
        <taxon>Gammaproteobacteria</taxon>
        <taxon>Alteromonadales</taxon>
        <taxon>Alteromonadaceae</taxon>
        <taxon>Bowmanella</taxon>
    </lineage>
</organism>
<keyword evidence="2" id="KW-1185">Reference proteome</keyword>
<dbReference type="RefSeq" id="WP_206596175.1">
    <property type="nucleotide sequence ID" value="NZ_JAFKCS010000036.1"/>
</dbReference>
<evidence type="ECO:0000313" key="2">
    <source>
        <dbReference type="Proteomes" id="UP000663992"/>
    </source>
</evidence>
<dbReference type="Pfam" id="PF14549">
    <property type="entry name" value="P22_Cro"/>
    <property type="match status" value="1"/>
</dbReference>
<dbReference type="Proteomes" id="UP000663992">
    <property type="component" value="Unassembled WGS sequence"/>
</dbReference>
<dbReference type="InterPro" id="IPR010982">
    <property type="entry name" value="Lambda_DNA-bd_dom_sf"/>
</dbReference>